<gene>
    <name evidence="2" type="ORF">SVIM_LOCUS269864</name>
</gene>
<dbReference type="EMBL" id="CAADRP010001597">
    <property type="protein sequence ID" value="VFU44163.1"/>
    <property type="molecule type" value="Genomic_DNA"/>
</dbReference>
<feature type="chain" id="PRO_5026714099" evidence="1">
    <location>
        <begin position="21"/>
        <end position="72"/>
    </location>
</feature>
<accession>A0A6N2LS20</accession>
<dbReference type="AlphaFoldDB" id="A0A6N2LS20"/>
<name>A0A6N2LS20_SALVM</name>
<feature type="signal peptide" evidence="1">
    <location>
        <begin position="1"/>
        <end position="20"/>
    </location>
</feature>
<sequence length="72" mass="7993">MLLPSNMVVLLLITLCSLRGRENGKLQLNLVSSSSLSSDTTVMNTLMVKSKMQSIYFLVTFNHRKGNLLFGS</sequence>
<evidence type="ECO:0000313" key="2">
    <source>
        <dbReference type="EMBL" id="VFU44163.1"/>
    </source>
</evidence>
<reference evidence="2" key="1">
    <citation type="submission" date="2019-03" db="EMBL/GenBank/DDBJ databases">
        <authorList>
            <person name="Mank J."/>
            <person name="Almeida P."/>
        </authorList>
    </citation>
    <scope>NUCLEOTIDE SEQUENCE</scope>
    <source>
        <strain evidence="2">78183</strain>
    </source>
</reference>
<organism evidence="2">
    <name type="scientific">Salix viminalis</name>
    <name type="common">Common osier</name>
    <name type="synonym">Basket willow</name>
    <dbReference type="NCBI Taxonomy" id="40686"/>
    <lineage>
        <taxon>Eukaryota</taxon>
        <taxon>Viridiplantae</taxon>
        <taxon>Streptophyta</taxon>
        <taxon>Embryophyta</taxon>
        <taxon>Tracheophyta</taxon>
        <taxon>Spermatophyta</taxon>
        <taxon>Magnoliopsida</taxon>
        <taxon>eudicotyledons</taxon>
        <taxon>Gunneridae</taxon>
        <taxon>Pentapetalae</taxon>
        <taxon>rosids</taxon>
        <taxon>fabids</taxon>
        <taxon>Malpighiales</taxon>
        <taxon>Salicaceae</taxon>
        <taxon>Saliceae</taxon>
        <taxon>Salix</taxon>
    </lineage>
</organism>
<proteinExistence type="predicted"/>
<keyword evidence="1" id="KW-0732">Signal</keyword>
<evidence type="ECO:0000256" key="1">
    <source>
        <dbReference type="SAM" id="SignalP"/>
    </source>
</evidence>
<protein>
    <submittedName>
        <fullName evidence="2">Uncharacterized protein</fullName>
    </submittedName>
</protein>